<dbReference type="GO" id="GO:0060307">
    <property type="term" value="P:regulation of ventricular cardiac muscle cell membrane repolarization"/>
    <property type="evidence" value="ECO:0007669"/>
    <property type="project" value="TreeGrafter"/>
</dbReference>
<dbReference type="GO" id="GO:0097623">
    <property type="term" value="P:potassium ion export across plasma membrane"/>
    <property type="evidence" value="ECO:0007669"/>
    <property type="project" value="TreeGrafter"/>
</dbReference>
<dbReference type="PANTHER" id="PTHR15282:SF10">
    <property type="entry name" value="POTASSIUM VOLTAGE-GATED CHANNEL SUBFAMILY E MEMBER 1"/>
    <property type="match status" value="1"/>
</dbReference>
<evidence type="ECO:0000256" key="1">
    <source>
        <dbReference type="ARBA" id="ARBA00004167"/>
    </source>
</evidence>
<keyword evidence="5 6" id="KW-0472">Membrane</keyword>
<evidence type="ECO:0000256" key="5">
    <source>
        <dbReference type="ARBA" id="ARBA00023136"/>
    </source>
</evidence>
<dbReference type="InterPro" id="IPR000369">
    <property type="entry name" value="K_chnl_KCNE"/>
</dbReference>
<evidence type="ECO:0008006" key="9">
    <source>
        <dbReference type="Google" id="ProtNLM"/>
    </source>
</evidence>
<dbReference type="GO" id="GO:0008076">
    <property type="term" value="C:voltage-gated potassium channel complex"/>
    <property type="evidence" value="ECO:0007669"/>
    <property type="project" value="TreeGrafter"/>
</dbReference>
<dbReference type="Proteomes" id="UP000694892">
    <property type="component" value="Chromosome 2S"/>
</dbReference>
<feature type="transmembrane region" description="Helical" evidence="6">
    <location>
        <begin position="107"/>
        <end position="129"/>
    </location>
</feature>
<dbReference type="AlphaFoldDB" id="A0A974DI70"/>
<evidence type="ECO:0000256" key="3">
    <source>
        <dbReference type="ARBA" id="ARBA00022692"/>
    </source>
</evidence>
<keyword evidence="4 6" id="KW-1133">Transmembrane helix</keyword>
<dbReference type="GO" id="GO:1902282">
    <property type="term" value="F:voltage-gated potassium channel activity involved in ventricular cardiac muscle cell action potential repolarization"/>
    <property type="evidence" value="ECO:0007669"/>
    <property type="project" value="TreeGrafter"/>
</dbReference>
<dbReference type="PRINTS" id="PR00168">
    <property type="entry name" value="KCNECHANNEL"/>
</dbReference>
<protein>
    <recommendedName>
        <fullName evidence="9">Potassium voltage-gated channel subfamily E member 1</fullName>
    </recommendedName>
</protein>
<dbReference type="GO" id="GO:0044325">
    <property type="term" value="F:transmembrane transporter binding"/>
    <property type="evidence" value="ECO:0007669"/>
    <property type="project" value="TreeGrafter"/>
</dbReference>
<dbReference type="Pfam" id="PF02060">
    <property type="entry name" value="ISK_Channel"/>
    <property type="match status" value="1"/>
</dbReference>
<dbReference type="GO" id="GO:0005251">
    <property type="term" value="F:delayed rectifier potassium channel activity"/>
    <property type="evidence" value="ECO:0007669"/>
    <property type="project" value="TreeGrafter"/>
</dbReference>
<dbReference type="PANTHER" id="PTHR15282">
    <property type="entry name" value="POTASSIUM VOLTAGE-GATED CHANNEL SUBFAMILY E MEMBER 1, 3"/>
    <property type="match status" value="1"/>
</dbReference>
<sequence length="189" mass="21643">MKCDILPFLRFLESLRNHFRRADSSCRTTDFSEVRPIHQKLSCAAHQQNNGKETYRRSQTKIEKKKKKAMPGLNTTAASSLLLTYTNTYAPTSLNSTATKSLDQMEVVYILLLLGFFGFFTFGIMFSYIRSKKREHSEDPYNTYIAQDWENAKNVSVTKANKPKATCYLVENPFAVEQPTQYIPSSPSN</sequence>
<evidence type="ECO:0000256" key="2">
    <source>
        <dbReference type="ARBA" id="ARBA00005688"/>
    </source>
</evidence>
<comment type="similarity">
    <text evidence="2">Belongs to the potassium channel KCNE family.</text>
</comment>
<feature type="transmembrane region" description="Helical" evidence="6">
    <location>
        <begin position="69"/>
        <end position="87"/>
    </location>
</feature>
<evidence type="ECO:0000256" key="4">
    <source>
        <dbReference type="ARBA" id="ARBA00022989"/>
    </source>
</evidence>
<organism evidence="7 8">
    <name type="scientific">Xenopus laevis</name>
    <name type="common">African clawed frog</name>
    <dbReference type="NCBI Taxonomy" id="8355"/>
    <lineage>
        <taxon>Eukaryota</taxon>
        <taxon>Metazoa</taxon>
        <taxon>Chordata</taxon>
        <taxon>Craniata</taxon>
        <taxon>Vertebrata</taxon>
        <taxon>Euteleostomi</taxon>
        <taxon>Amphibia</taxon>
        <taxon>Batrachia</taxon>
        <taxon>Anura</taxon>
        <taxon>Pipoidea</taxon>
        <taxon>Pipidae</taxon>
        <taxon>Xenopodinae</taxon>
        <taxon>Xenopus</taxon>
        <taxon>Xenopus</taxon>
    </lineage>
</organism>
<dbReference type="OMA" id="YIAQDWE"/>
<dbReference type="GO" id="GO:0086091">
    <property type="term" value="P:regulation of heart rate by cardiac conduction"/>
    <property type="evidence" value="ECO:0007669"/>
    <property type="project" value="TreeGrafter"/>
</dbReference>
<accession>A0A974DI70</accession>
<keyword evidence="3 6" id="KW-0812">Transmembrane</keyword>
<evidence type="ECO:0000256" key="6">
    <source>
        <dbReference type="SAM" id="Phobius"/>
    </source>
</evidence>
<reference evidence="8" key="1">
    <citation type="journal article" date="2016" name="Nature">
        <title>Genome evolution in the allotetraploid frog Xenopus laevis.</title>
        <authorList>
            <person name="Session A.M."/>
            <person name="Uno Y."/>
            <person name="Kwon T."/>
            <person name="Chapman J.A."/>
            <person name="Toyoda A."/>
            <person name="Takahashi S."/>
            <person name="Fukui A."/>
            <person name="Hikosaka A."/>
            <person name="Suzuki A."/>
            <person name="Kondo M."/>
            <person name="van Heeringen S.J."/>
            <person name="Quigley I."/>
            <person name="Heinz S."/>
            <person name="Ogino H."/>
            <person name="Ochi H."/>
            <person name="Hellsten U."/>
            <person name="Lyons J.B."/>
            <person name="Simakov O."/>
            <person name="Putnam N."/>
            <person name="Stites J."/>
            <person name="Kuroki Y."/>
            <person name="Tanaka T."/>
            <person name="Michiue T."/>
            <person name="Watanabe M."/>
            <person name="Bogdanovic O."/>
            <person name="Lister R."/>
            <person name="Georgiou G."/>
            <person name="Paranjpe S.S."/>
            <person name="van Kruijsbergen I."/>
            <person name="Shu S."/>
            <person name="Carlson J."/>
            <person name="Kinoshita T."/>
            <person name="Ohta Y."/>
            <person name="Mawaribuchi S."/>
            <person name="Jenkins J."/>
            <person name="Grimwood J."/>
            <person name="Schmutz J."/>
            <person name="Mitros T."/>
            <person name="Mozaffari S.V."/>
            <person name="Suzuki Y."/>
            <person name="Haramoto Y."/>
            <person name="Yamamoto T.S."/>
            <person name="Takagi C."/>
            <person name="Heald R."/>
            <person name="Miller K."/>
            <person name="Haudenschild C."/>
            <person name="Kitzman J."/>
            <person name="Nakayama T."/>
            <person name="Izutsu Y."/>
            <person name="Robert J."/>
            <person name="Fortriede J."/>
            <person name="Burns K."/>
            <person name="Lotay V."/>
            <person name="Karimi K."/>
            <person name="Yasuoka Y."/>
            <person name="Dichmann D.S."/>
            <person name="Flajnik M.F."/>
            <person name="Houston D.W."/>
            <person name="Shendure J."/>
            <person name="DuPasquier L."/>
            <person name="Vize P.D."/>
            <person name="Zorn A.M."/>
            <person name="Ito M."/>
            <person name="Marcotte E.M."/>
            <person name="Wallingford J.B."/>
            <person name="Ito Y."/>
            <person name="Asashima M."/>
            <person name="Ueno N."/>
            <person name="Matsuda Y."/>
            <person name="Veenstra G.J."/>
            <person name="Fujiyama A."/>
            <person name="Harland R.M."/>
            <person name="Taira M."/>
            <person name="Rokhsar D.S."/>
        </authorList>
    </citation>
    <scope>NUCLEOTIDE SEQUENCE [LARGE SCALE GENOMIC DNA]</scope>
    <source>
        <strain evidence="8">J</strain>
    </source>
</reference>
<gene>
    <name evidence="7" type="ORF">XELAEV_18014317mg</name>
</gene>
<proteinExistence type="inferred from homology"/>
<evidence type="ECO:0000313" key="8">
    <source>
        <dbReference type="Proteomes" id="UP000694892"/>
    </source>
</evidence>
<evidence type="ECO:0000313" key="7">
    <source>
        <dbReference type="EMBL" id="OCT91266.1"/>
    </source>
</evidence>
<dbReference type="GO" id="GO:0015459">
    <property type="term" value="F:potassium channel regulator activity"/>
    <property type="evidence" value="ECO:0007669"/>
    <property type="project" value="TreeGrafter"/>
</dbReference>
<name>A0A974DI70_XENLA</name>
<dbReference type="EMBL" id="CM004469">
    <property type="protein sequence ID" value="OCT91266.1"/>
    <property type="molecule type" value="Genomic_DNA"/>
</dbReference>
<comment type="subcellular location">
    <subcellularLocation>
        <location evidence="1">Membrane</location>
        <topology evidence="1">Single-pass membrane protein</topology>
    </subcellularLocation>
</comment>